<dbReference type="PANTHER" id="PTHR24159:SF5">
    <property type="entry name" value="ANK_REP_REGION DOMAIN-CONTAINING PROTEIN"/>
    <property type="match status" value="1"/>
</dbReference>
<reference evidence="1" key="1">
    <citation type="submission" date="2016-10" db="EMBL/GenBank/DDBJ databases">
        <authorList>
            <person name="Benchimol M."/>
            <person name="Almeida L.G."/>
            <person name="Vasconcelos A.T."/>
            <person name="Perreira-Neves A."/>
            <person name="Rosa I.A."/>
            <person name="Tasca T."/>
            <person name="Bogo M.R."/>
            <person name="de Souza W."/>
        </authorList>
    </citation>
    <scope>NUCLEOTIDE SEQUENCE [LARGE SCALE GENOMIC DNA]</scope>
    <source>
        <strain evidence="1">K</strain>
    </source>
</reference>
<dbReference type="InterPro" id="IPR036770">
    <property type="entry name" value="Ankyrin_rpt-contain_sf"/>
</dbReference>
<accession>A0A1J4KN51</accession>
<evidence type="ECO:0008006" key="3">
    <source>
        <dbReference type="Google" id="ProtNLM"/>
    </source>
</evidence>
<keyword evidence="2" id="KW-1185">Reference proteome</keyword>
<proteinExistence type="predicted"/>
<evidence type="ECO:0000313" key="1">
    <source>
        <dbReference type="EMBL" id="OHT12328.1"/>
    </source>
</evidence>
<organism evidence="1 2">
    <name type="scientific">Tritrichomonas foetus</name>
    <dbReference type="NCBI Taxonomy" id="1144522"/>
    <lineage>
        <taxon>Eukaryota</taxon>
        <taxon>Metamonada</taxon>
        <taxon>Parabasalia</taxon>
        <taxon>Tritrichomonadida</taxon>
        <taxon>Tritrichomonadidae</taxon>
        <taxon>Tritrichomonas</taxon>
    </lineage>
</organism>
<dbReference type="Proteomes" id="UP000179807">
    <property type="component" value="Unassembled WGS sequence"/>
</dbReference>
<dbReference type="RefSeq" id="XP_068365464.1">
    <property type="nucleotide sequence ID" value="XM_068499868.1"/>
</dbReference>
<dbReference type="VEuPathDB" id="TrichDB:TRFO_17916"/>
<protein>
    <recommendedName>
        <fullName evidence="3">DUF3447 domain-containing protein</fullName>
    </recommendedName>
</protein>
<dbReference type="PANTHER" id="PTHR24159">
    <property type="match status" value="1"/>
</dbReference>
<dbReference type="GeneID" id="94834572"/>
<comment type="caution">
    <text evidence="1">The sequence shown here is derived from an EMBL/GenBank/DDBJ whole genome shotgun (WGS) entry which is preliminary data.</text>
</comment>
<evidence type="ECO:0000313" key="2">
    <source>
        <dbReference type="Proteomes" id="UP000179807"/>
    </source>
</evidence>
<dbReference type="AlphaFoldDB" id="A0A1J4KN51"/>
<dbReference type="EMBL" id="MLAK01000566">
    <property type="protein sequence ID" value="OHT12328.1"/>
    <property type="molecule type" value="Genomic_DNA"/>
</dbReference>
<gene>
    <name evidence="1" type="ORF">TRFO_17916</name>
</gene>
<name>A0A1J4KN51_9EUKA</name>
<sequence>MSKSCDEFIQNMNCLWNLEDTLLSILNSEEQTSYEDLNEFFSYLHKIAIQDDFSLYEAFLHILAHLTIICSMTNKKKAQKKISIIYMILDELILNFSLKDVFHQSTFFPVLRNNKLLLLHLYEKKVIDLSSIENVIRSQSEPDFFLFFLPEIQTQDIAFYQKTMKKFLLDEEQVSRHYSTDEYNLDLFSEIRKEGHSNSPIAKIIREDDMDSFLQYVNKFDNINEKIQPSFLEINGDINNKNDNPSFIQYAMAFGSINIFIYLFIKKANIKPVSCLIGGNPEIIHILEEESPIKFDVNCIILSMICKHYDLAYYLLSNISLPSFNDLNILSDFGVKVYSAFFLEKISQSLLGKFPFETNNNDNDKQKNLDSEIFNMMKIYAFLLSYLHCYLLDSHILTQFTDRTKEKEIVISFFLSFF</sequence>
<dbReference type="SUPFAM" id="SSF48403">
    <property type="entry name" value="Ankyrin repeat"/>
    <property type="match status" value="1"/>
</dbReference>